<dbReference type="PANTHER" id="PTHR33048:SF47">
    <property type="entry name" value="INTEGRAL MEMBRANE PROTEIN-RELATED"/>
    <property type="match status" value="1"/>
</dbReference>
<gene>
    <name evidence="8" type="ORF">K458DRAFT_408274</name>
</gene>
<evidence type="ECO:0000259" key="7">
    <source>
        <dbReference type="Pfam" id="PF20684"/>
    </source>
</evidence>
<keyword evidence="3 6" id="KW-1133">Transmembrane helix</keyword>
<reference evidence="8" key="1">
    <citation type="journal article" date="2020" name="Stud. Mycol.">
        <title>101 Dothideomycetes genomes: a test case for predicting lifestyles and emergence of pathogens.</title>
        <authorList>
            <person name="Haridas S."/>
            <person name="Albert R."/>
            <person name="Binder M."/>
            <person name="Bloem J."/>
            <person name="Labutti K."/>
            <person name="Salamov A."/>
            <person name="Andreopoulos B."/>
            <person name="Baker S."/>
            <person name="Barry K."/>
            <person name="Bills G."/>
            <person name="Bluhm B."/>
            <person name="Cannon C."/>
            <person name="Castanera R."/>
            <person name="Culley D."/>
            <person name="Daum C."/>
            <person name="Ezra D."/>
            <person name="Gonzalez J."/>
            <person name="Henrissat B."/>
            <person name="Kuo A."/>
            <person name="Liang C."/>
            <person name="Lipzen A."/>
            <person name="Lutzoni F."/>
            <person name="Magnuson J."/>
            <person name="Mondo S."/>
            <person name="Nolan M."/>
            <person name="Ohm R."/>
            <person name="Pangilinan J."/>
            <person name="Park H.-J."/>
            <person name="Ramirez L."/>
            <person name="Alfaro M."/>
            <person name="Sun H."/>
            <person name="Tritt A."/>
            <person name="Yoshinaga Y."/>
            <person name="Zwiers L.-H."/>
            <person name="Turgeon B."/>
            <person name="Goodwin S."/>
            <person name="Spatafora J."/>
            <person name="Crous P."/>
            <person name="Grigoriev I."/>
        </authorList>
    </citation>
    <scope>NUCLEOTIDE SEQUENCE</scope>
    <source>
        <strain evidence="8">CBS 122367</strain>
    </source>
</reference>
<dbReference type="OrthoDB" id="444631at2759"/>
<protein>
    <recommendedName>
        <fullName evidence="7">Rhodopsin domain-containing protein</fullName>
    </recommendedName>
</protein>
<proteinExistence type="inferred from homology"/>
<keyword evidence="4 6" id="KW-0472">Membrane</keyword>
<name>A0A6G1ILY4_9PLEO</name>
<dbReference type="EMBL" id="MU005605">
    <property type="protein sequence ID" value="KAF2679232.1"/>
    <property type="molecule type" value="Genomic_DNA"/>
</dbReference>
<evidence type="ECO:0000256" key="4">
    <source>
        <dbReference type="ARBA" id="ARBA00023136"/>
    </source>
</evidence>
<comment type="subcellular location">
    <subcellularLocation>
        <location evidence="1">Membrane</location>
        <topology evidence="1">Multi-pass membrane protein</topology>
    </subcellularLocation>
</comment>
<sequence length="208" mass="22967">MSCLNFKAGLIPLRSIFLNSGLTEKAVIAFGVIHILSDIYILVLPIPVVLGLQLEKRTKWSVCSLFLVGSVVRLVYAKNIETVDPTWDFVTISILSILESSAAVMVACMPTWRPLFRFLGCGINSYFSCSNGEYGNGGDAENPHYGNNIPIGRGRWPSMSRGGKSTHDKHYLTSSGNRKQDFIHAGPEAERYEYERGKCGKDIEGPGY</sequence>
<comment type="similarity">
    <text evidence="5">Belongs to the SAT4 family.</text>
</comment>
<dbReference type="GO" id="GO:0016020">
    <property type="term" value="C:membrane"/>
    <property type="evidence" value="ECO:0007669"/>
    <property type="project" value="UniProtKB-SubCell"/>
</dbReference>
<evidence type="ECO:0000256" key="5">
    <source>
        <dbReference type="ARBA" id="ARBA00038359"/>
    </source>
</evidence>
<keyword evidence="2 6" id="KW-0812">Transmembrane</keyword>
<evidence type="ECO:0000256" key="3">
    <source>
        <dbReference type="ARBA" id="ARBA00022989"/>
    </source>
</evidence>
<dbReference type="AlphaFoldDB" id="A0A6G1ILY4"/>
<organism evidence="8 9">
    <name type="scientific">Lentithecium fluviatile CBS 122367</name>
    <dbReference type="NCBI Taxonomy" id="1168545"/>
    <lineage>
        <taxon>Eukaryota</taxon>
        <taxon>Fungi</taxon>
        <taxon>Dikarya</taxon>
        <taxon>Ascomycota</taxon>
        <taxon>Pezizomycotina</taxon>
        <taxon>Dothideomycetes</taxon>
        <taxon>Pleosporomycetidae</taxon>
        <taxon>Pleosporales</taxon>
        <taxon>Massarineae</taxon>
        <taxon>Lentitheciaceae</taxon>
        <taxon>Lentithecium</taxon>
    </lineage>
</organism>
<dbReference type="InterPro" id="IPR049326">
    <property type="entry name" value="Rhodopsin_dom_fungi"/>
</dbReference>
<feature type="transmembrane region" description="Helical" evidence="6">
    <location>
        <begin position="89"/>
        <end position="109"/>
    </location>
</feature>
<evidence type="ECO:0000256" key="2">
    <source>
        <dbReference type="ARBA" id="ARBA00022692"/>
    </source>
</evidence>
<feature type="domain" description="Rhodopsin" evidence="7">
    <location>
        <begin position="25"/>
        <end position="117"/>
    </location>
</feature>
<evidence type="ECO:0000313" key="8">
    <source>
        <dbReference type="EMBL" id="KAF2679232.1"/>
    </source>
</evidence>
<accession>A0A6G1ILY4</accession>
<evidence type="ECO:0000256" key="6">
    <source>
        <dbReference type="SAM" id="Phobius"/>
    </source>
</evidence>
<dbReference type="PANTHER" id="PTHR33048">
    <property type="entry name" value="PTH11-LIKE INTEGRAL MEMBRANE PROTEIN (AFU_ORTHOLOGUE AFUA_5G11245)"/>
    <property type="match status" value="1"/>
</dbReference>
<dbReference type="InterPro" id="IPR052337">
    <property type="entry name" value="SAT4-like"/>
</dbReference>
<feature type="transmembrane region" description="Helical" evidence="6">
    <location>
        <begin position="27"/>
        <end position="48"/>
    </location>
</feature>
<dbReference type="Proteomes" id="UP000799291">
    <property type="component" value="Unassembled WGS sequence"/>
</dbReference>
<keyword evidence="9" id="KW-1185">Reference proteome</keyword>
<evidence type="ECO:0000313" key="9">
    <source>
        <dbReference type="Proteomes" id="UP000799291"/>
    </source>
</evidence>
<dbReference type="Pfam" id="PF20684">
    <property type="entry name" value="Fung_rhodopsin"/>
    <property type="match status" value="1"/>
</dbReference>
<evidence type="ECO:0000256" key="1">
    <source>
        <dbReference type="ARBA" id="ARBA00004141"/>
    </source>
</evidence>
<feature type="transmembrane region" description="Helical" evidence="6">
    <location>
        <begin position="60"/>
        <end position="77"/>
    </location>
</feature>